<feature type="compositionally biased region" description="Basic and acidic residues" evidence="19">
    <location>
        <begin position="597"/>
        <end position="612"/>
    </location>
</feature>
<feature type="compositionally biased region" description="Basic residues" evidence="19">
    <location>
        <begin position="142"/>
        <end position="155"/>
    </location>
</feature>
<evidence type="ECO:0000256" key="3">
    <source>
        <dbReference type="ARBA" id="ARBA00006529"/>
    </source>
</evidence>
<evidence type="ECO:0000313" key="21">
    <source>
        <dbReference type="EMBL" id="CAH1799809.1"/>
    </source>
</evidence>
<dbReference type="PROSITE" id="PS00107">
    <property type="entry name" value="PROTEIN_KINASE_ATP"/>
    <property type="match status" value="1"/>
</dbReference>
<dbReference type="CDD" id="cd06626">
    <property type="entry name" value="STKc_MEKK4"/>
    <property type="match status" value="1"/>
</dbReference>
<dbReference type="OrthoDB" id="1043025at2759"/>
<keyword evidence="8" id="KW-0808">Transferase</keyword>
<keyword evidence="9" id="KW-0479">Metal-binding</keyword>
<feature type="compositionally biased region" description="Basic and acidic residues" evidence="19">
    <location>
        <begin position="1"/>
        <end position="14"/>
    </location>
</feature>
<dbReference type="PROSITE" id="PS50011">
    <property type="entry name" value="PROTEIN_KINASE_DOM"/>
    <property type="match status" value="1"/>
</dbReference>
<evidence type="ECO:0000256" key="12">
    <source>
        <dbReference type="ARBA" id="ARBA00022840"/>
    </source>
</evidence>
<dbReference type="InterPro" id="IPR008271">
    <property type="entry name" value="Ser/Thr_kinase_AS"/>
</dbReference>
<dbReference type="SUPFAM" id="SSF56112">
    <property type="entry name" value="Protein kinase-like (PK-like)"/>
    <property type="match status" value="1"/>
</dbReference>
<evidence type="ECO:0000256" key="2">
    <source>
        <dbReference type="ARBA" id="ARBA00004556"/>
    </source>
</evidence>
<dbReference type="SMART" id="SM00220">
    <property type="entry name" value="S_TKc"/>
    <property type="match status" value="1"/>
</dbReference>
<evidence type="ECO:0000256" key="18">
    <source>
        <dbReference type="ARBA" id="ARBA00083883"/>
    </source>
</evidence>
<protein>
    <recommendedName>
        <fullName evidence="17">Mitogen-activated protein kinase kinase kinase 4</fullName>
        <ecNumber evidence="4">2.7.11.25</ecNumber>
    </recommendedName>
    <alternativeName>
        <fullName evidence="18">MAPK/ERK kinase kinase 4</fullName>
    </alternativeName>
</protein>
<evidence type="ECO:0000256" key="5">
    <source>
        <dbReference type="ARBA" id="ARBA00022490"/>
    </source>
</evidence>
<feature type="region of interest" description="Disordered" evidence="19">
    <location>
        <begin position="451"/>
        <end position="541"/>
    </location>
</feature>
<dbReference type="PANTHER" id="PTHR48016:SF32">
    <property type="entry name" value="MITOGEN-ACTIVATED PROTEIN KINASE KINASE KINASE 4"/>
    <property type="match status" value="1"/>
</dbReference>
<evidence type="ECO:0000256" key="6">
    <source>
        <dbReference type="ARBA" id="ARBA00022527"/>
    </source>
</evidence>
<comment type="subcellular location">
    <subcellularLocation>
        <location evidence="2">Cytoplasm</location>
        <location evidence="2">Perinuclear region</location>
    </subcellularLocation>
</comment>
<dbReference type="InterPro" id="IPR011009">
    <property type="entry name" value="Kinase-like_dom_sf"/>
</dbReference>
<dbReference type="GO" id="GO:0046872">
    <property type="term" value="F:metal ion binding"/>
    <property type="evidence" value="ECO:0007669"/>
    <property type="project" value="UniProtKB-KW"/>
</dbReference>
<feature type="region of interest" description="Disordered" evidence="19">
    <location>
        <begin position="1211"/>
        <end position="1261"/>
    </location>
</feature>
<dbReference type="GO" id="GO:0005524">
    <property type="term" value="F:ATP binding"/>
    <property type="evidence" value="ECO:0007669"/>
    <property type="project" value="UniProtKB-UniRule"/>
</dbReference>
<dbReference type="EMBL" id="CAIIXF020000011">
    <property type="protein sequence ID" value="CAH1799809.1"/>
    <property type="molecule type" value="Genomic_DNA"/>
</dbReference>
<comment type="caution">
    <text evidence="21">The sequence shown here is derived from an EMBL/GenBank/DDBJ whole genome shotgun (WGS) entry which is preliminary data.</text>
</comment>
<dbReference type="InterPro" id="IPR000719">
    <property type="entry name" value="Prot_kinase_dom"/>
</dbReference>
<feature type="domain" description="Protein kinase" evidence="20">
    <location>
        <begin position="1311"/>
        <end position="1568"/>
    </location>
</feature>
<feature type="compositionally biased region" description="Polar residues" evidence="19">
    <location>
        <begin position="508"/>
        <end position="541"/>
    </location>
</feature>
<evidence type="ECO:0000256" key="14">
    <source>
        <dbReference type="ARBA" id="ARBA00047559"/>
    </source>
</evidence>
<evidence type="ECO:0000256" key="17">
    <source>
        <dbReference type="ARBA" id="ARBA00069057"/>
    </source>
</evidence>
<evidence type="ECO:0000256" key="8">
    <source>
        <dbReference type="ARBA" id="ARBA00022679"/>
    </source>
</evidence>
<dbReference type="Proteomes" id="UP000749559">
    <property type="component" value="Unassembled WGS sequence"/>
</dbReference>
<keyword evidence="13" id="KW-0460">Magnesium</keyword>
<dbReference type="PROSITE" id="PS00108">
    <property type="entry name" value="PROTEIN_KINASE_ST"/>
    <property type="match status" value="1"/>
</dbReference>
<dbReference type="InterPro" id="IPR050538">
    <property type="entry name" value="MAP_kinase_kinase_kinase"/>
</dbReference>
<evidence type="ECO:0000256" key="9">
    <source>
        <dbReference type="ARBA" id="ARBA00022723"/>
    </source>
</evidence>
<dbReference type="InterPro" id="IPR045801">
    <property type="entry name" value="MEKK4_N"/>
</dbReference>
<feature type="compositionally biased region" description="Low complexity" evidence="19">
    <location>
        <begin position="1240"/>
        <end position="1251"/>
    </location>
</feature>
<dbReference type="Gene3D" id="1.10.510.10">
    <property type="entry name" value="Transferase(Phosphotransferase) domain 1"/>
    <property type="match status" value="1"/>
</dbReference>
<evidence type="ECO:0000313" key="22">
    <source>
        <dbReference type="Proteomes" id="UP000749559"/>
    </source>
</evidence>
<sequence length="1577" mass="179156">MESEKIEGSPKEDFNPLMGPLSPRLDSLPDFPQVDDSPRDPEHYSGQYDDESPSSSLGGFGVDYGSTPPISGRYMRRQKDKFKADKYSKQKLTLQDIPPANDRSVPKLKSPRGFTGTTFEELENPDSDEEVNEEKCSVNPFNKKKRHSSKTFKHTRSSERDLKLMAGDFVEGGTSSLPAVSGDSNTIKVGSLHKFQSISSKPLSQQPVEPIRMPGLLRRQTVERTIECPKNRVLFHKVFSAVINMGVNNRKERDKKMSSGSPYNRQLSSEQEMWQQHVNDAIWLELQAWHNGRTMQAQDHYLINMRNQIPEILNYVMNFRLPRQGEVCDRVVVTSPSGSRSHTPTICVTAESFTQRILYTSIHEQRCAIRHVIKLFNDLESMEILYPACKSLGQSFELYNNPGFRRKVDALQVWLNVTKDLSHKIKLMGRVLGVKAHDVWPIIDKDCPVNDGSVEMSTSTSESDFDGMEQDNQTDATAGGSDQLPKLHLQTPKQVHFTASSEDETPSPKINLNDPFNSRTPGSDSSTPIKGANRSASTNSFTMLSRTSSDVSLDDSGTTSIYRPYVDKALKKMGMKKLCKRLQVLLDKSLQKAKEALERPARAYEEPSEGLKRNSSYATSPTLHPDMDSYIKMSHRRSLDVAVDWYDEMLKMGLPSFQPSYLFLLRIPLDVIHECLKLRLEQQPDLDPSLLSLRQLIRECKDVLEAGVLVKHYYQEMVSAVLREGGEQQEVLDILEQFDDDMKRTLEMYFRYIHTWIRGIQKMEEASRTMKNALEDAWLFTIKICPHVRGGEAEAGKRFCLMASNLFDSIADYLETGMDECINQLYDSQTDTAELMEEVNRSMEVRHAVIQTCRGFKSLFHETRERASKALGFAKMLRKDLEIAADFNIIVSPGELLQKLKDTGHVQVLARHDIGSLMFVPQHIKTDLSQIHQLLDMTRGREDLTSSGVEQDGYLILVNLEGCTEKDVATWCGETLHIQPTAETSISLSHIEVEGLLLVVQHSSQLSILRKEFQAGMGKTVELVNMQTSCHQAIGESLAELRQYAINLREKVASAIKQVDEKLDINDLSEMDETEKYTIIKLIRETLHQCYNFGLEYHKELSRLVAGDSRHDLGPQLLDFARQWMVFATTKCERGRGLRPRWANHGLDFLLVICDPCFTAPLEEEEFLELKKTMDDCIKHCVGDRQFTPNPTYPSRLNSPDVTNTKAMFRNLSWPEPMPPKAQRSVSTRSMHSDPSTPFPLDSSNPLSNSLIEEDDGHRPDNLKERIKHSIAQFENHRDNKMFKAGLIGRVTEKKIEVDYHIKVRRVNFKWQRGNKIGEGQFGKVYTAVNMDTGELMAMKEIKFKPNDHQAIKEIADELKIFEGIRHESLVRHYGVEVYKDEMFVFMEYCDEGTIEEASRLVLDEPIIRQYTREILVAVNVLHDNSIIHRDIKGANIFLTSNGPLKLGDFGCSVQLKSQATITGEISSMAGTTAFMAPEVITRNTSQGHGRAADIWSLGCVVIEMATGKRPWHELENTYQIMFKVGMGSTPPIPDNLSEEGKDFLSHCFEHEPKQRWKAADLLNHQFVKVVVDEDSD</sequence>
<feature type="region of interest" description="Disordered" evidence="19">
    <location>
        <begin position="597"/>
        <end position="620"/>
    </location>
</feature>
<keyword evidence="5" id="KW-0963">Cytoplasm</keyword>
<keyword evidence="7" id="KW-0597">Phosphoprotein</keyword>
<reference evidence="21" key="1">
    <citation type="submission" date="2022-03" db="EMBL/GenBank/DDBJ databases">
        <authorList>
            <person name="Martin C."/>
        </authorList>
    </citation>
    <scope>NUCLEOTIDE SEQUENCE</scope>
</reference>
<comment type="catalytic activity">
    <reaction evidence="14">
        <text>L-threonyl-[protein] + ATP = O-phospho-L-threonyl-[protein] + ADP + H(+)</text>
        <dbReference type="Rhea" id="RHEA:46608"/>
        <dbReference type="Rhea" id="RHEA-COMP:11060"/>
        <dbReference type="Rhea" id="RHEA-COMP:11605"/>
        <dbReference type="ChEBI" id="CHEBI:15378"/>
        <dbReference type="ChEBI" id="CHEBI:30013"/>
        <dbReference type="ChEBI" id="CHEBI:30616"/>
        <dbReference type="ChEBI" id="CHEBI:61977"/>
        <dbReference type="ChEBI" id="CHEBI:456216"/>
        <dbReference type="EC" id="2.7.11.25"/>
    </reaction>
</comment>
<evidence type="ECO:0000256" key="15">
    <source>
        <dbReference type="ARBA" id="ARBA00048329"/>
    </source>
</evidence>
<comment type="function">
    <text evidence="16">Component of a protein kinase signal transduction cascade. Activates the CSBP2, P38 and JNK MAPK pathways, but not the ERK pathway. Specifically phosphorylates and activates MAP2K4 and MAP2K6.</text>
</comment>
<evidence type="ECO:0000256" key="4">
    <source>
        <dbReference type="ARBA" id="ARBA00012406"/>
    </source>
</evidence>
<feature type="compositionally biased region" description="Polar residues" evidence="19">
    <location>
        <begin position="1224"/>
        <end position="1236"/>
    </location>
</feature>
<evidence type="ECO:0000256" key="16">
    <source>
        <dbReference type="ARBA" id="ARBA00060115"/>
    </source>
</evidence>
<organism evidence="21 22">
    <name type="scientific">Owenia fusiformis</name>
    <name type="common">Polychaete worm</name>
    <dbReference type="NCBI Taxonomy" id="6347"/>
    <lineage>
        <taxon>Eukaryota</taxon>
        <taxon>Metazoa</taxon>
        <taxon>Spiralia</taxon>
        <taxon>Lophotrochozoa</taxon>
        <taxon>Annelida</taxon>
        <taxon>Polychaeta</taxon>
        <taxon>Sedentaria</taxon>
        <taxon>Canalipalpata</taxon>
        <taxon>Sabellida</taxon>
        <taxon>Oweniida</taxon>
        <taxon>Oweniidae</taxon>
        <taxon>Owenia</taxon>
    </lineage>
</organism>
<dbReference type="GO" id="GO:0004709">
    <property type="term" value="F:MAP kinase kinase kinase activity"/>
    <property type="evidence" value="ECO:0007669"/>
    <property type="project" value="UniProtKB-EC"/>
</dbReference>
<evidence type="ECO:0000256" key="11">
    <source>
        <dbReference type="ARBA" id="ARBA00022777"/>
    </source>
</evidence>
<evidence type="ECO:0000256" key="13">
    <source>
        <dbReference type="ARBA" id="ARBA00022842"/>
    </source>
</evidence>
<comment type="similarity">
    <text evidence="3">Belongs to the protein kinase superfamily. STE Ser/Thr protein kinase family. MAP kinase kinase kinase subfamily.</text>
</comment>
<keyword evidence="22" id="KW-1185">Reference proteome</keyword>
<dbReference type="FunFam" id="1.10.510.10:FF:000122">
    <property type="entry name" value="Mitogen-activated protein kinase kinase kinase 4"/>
    <property type="match status" value="1"/>
</dbReference>
<comment type="cofactor">
    <cofactor evidence="1">
        <name>Mg(2+)</name>
        <dbReference type="ChEBI" id="CHEBI:18420"/>
    </cofactor>
</comment>
<proteinExistence type="inferred from homology"/>
<keyword evidence="6" id="KW-0723">Serine/threonine-protein kinase</keyword>
<feature type="compositionally biased region" description="Polar residues" evidence="19">
    <location>
        <begin position="491"/>
        <end position="500"/>
    </location>
</feature>
<dbReference type="PANTHER" id="PTHR48016">
    <property type="entry name" value="MAP KINASE KINASE KINASE SSK2-RELATED-RELATED"/>
    <property type="match status" value="1"/>
</dbReference>
<keyword evidence="10" id="KW-0547">Nucleotide-binding</keyword>
<evidence type="ECO:0000256" key="10">
    <source>
        <dbReference type="ARBA" id="ARBA00022741"/>
    </source>
</evidence>
<accession>A0A8J1XIF9</accession>
<dbReference type="Pfam" id="PF00069">
    <property type="entry name" value="Pkinase"/>
    <property type="match status" value="1"/>
</dbReference>
<evidence type="ECO:0000256" key="1">
    <source>
        <dbReference type="ARBA" id="ARBA00001946"/>
    </source>
</evidence>
<keyword evidence="12" id="KW-0067">ATP-binding</keyword>
<dbReference type="GO" id="GO:0048471">
    <property type="term" value="C:perinuclear region of cytoplasm"/>
    <property type="evidence" value="ECO:0007669"/>
    <property type="project" value="UniProtKB-SubCell"/>
</dbReference>
<comment type="catalytic activity">
    <reaction evidence="15">
        <text>L-seryl-[protein] + ATP = O-phospho-L-seryl-[protein] + ADP + H(+)</text>
        <dbReference type="Rhea" id="RHEA:17989"/>
        <dbReference type="Rhea" id="RHEA-COMP:9863"/>
        <dbReference type="Rhea" id="RHEA-COMP:11604"/>
        <dbReference type="ChEBI" id="CHEBI:15378"/>
        <dbReference type="ChEBI" id="CHEBI:29999"/>
        <dbReference type="ChEBI" id="CHEBI:30616"/>
        <dbReference type="ChEBI" id="CHEBI:83421"/>
        <dbReference type="ChEBI" id="CHEBI:456216"/>
        <dbReference type="EC" id="2.7.11.25"/>
    </reaction>
</comment>
<name>A0A8J1XIF9_OWEFU</name>
<dbReference type="Pfam" id="PF19431">
    <property type="entry name" value="MEKK4_N"/>
    <property type="match status" value="1"/>
</dbReference>
<evidence type="ECO:0000256" key="19">
    <source>
        <dbReference type="SAM" id="MobiDB-lite"/>
    </source>
</evidence>
<keyword evidence="11" id="KW-0418">Kinase</keyword>
<dbReference type="InterPro" id="IPR017441">
    <property type="entry name" value="Protein_kinase_ATP_BS"/>
</dbReference>
<feature type="compositionally biased region" description="Acidic residues" evidence="19">
    <location>
        <begin position="120"/>
        <end position="132"/>
    </location>
</feature>
<feature type="region of interest" description="Disordered" evidence="19">
    <location>
        <begin position="1"/>
        <end position="158"/>
    </location>
</feature>
<gene>
    <name evidence="21" type="ORF">OFUS_LOCUS23778</name>
</gene>
<dbReference type="EC" id="2.7.11.25" evidence="4"/>
<evidence type="ECO:0000256" key="7">
    <source>
        <dbReference type="ARBA" id="ARBA00022553"/>
    </source>
</evidence>
<evidence type="ECO:0000259" key="20">
    <source>
        <dbReference type="PROSITE" id="PS50011"/>
    </source>
</evidence>